<dbReference type="InterPro" id="IPR011344">
    <property type="entry name" value="ssDNA-bd"/>
</dbReference>
<dbReference type="CDD" id="cd04496">
    <property type="entry name" value="SSB_OBF"/>
    <property type="match status" value="1"/>
</dbReference>
<gene>
    <name evidence="3" type="ORF">LCGC14_2763790</name>
</gene>
<dbReference type="NCBIfam" id="TIGR00621">
    <property type="entry name" value="ssb"/>
    <property type="match status" value="1"/>
</dbReference>
<dbReference type="AlphaFoldDB" id="A0A0F9B6W1"/>
<dbReference type="GO" id="GO:0006260">
    <property type="term" value="P:DNA replication"/>
    <property type="evidence" value="ECO:0007669"/>
    <property type="project" value="InterPro"/>
</dbReference>
<accession>A0A0F9B6W1</accession>
<evidence type="ECO:0000256" key="1">
    <source>
        <dbReference type="ARBA" id="ARBA00023125"/>
    </source>
</evidence>
<keyword evidence="1" id="KW-0238">DNA-binding</keyword>
<reference evidence="3" key="1">
    <citation type="journal article" date="2015" name="Nature">
        <title>Complex archaea that bridge the gap between prokaryotes and eukaryotes.</title>
        <authorList>
            <person name="Spang A."/>
            <person name="Saw J.H."/>
            <person name="Jorgensen S.L."/>
            <person name="Zaremba-Niedzwiedzka K."/>
            <person name="Martijn J."/>
            <person name="Lind A.E."/>
            <person name="van Eijk R."/>
            <person name="Schleper C."/>
            <person name="Guy L."/>
            <person name="Ettema T.J."/>
        </authorList>
    </citation>
    <scope>NUCLEOTIDE SEQUENCE</scope>
</reference>
<dbReference type="SUPFAM" id="SSF50249">
    <property type="entry name" value="Nucleic acid-binding proteins"/>
    <property type="match status" value="1"/>
</dbReference>
<dbReference type="GO" id="GO:0009295">
    <property type="term" value="C:nucleoid"/>
    <property type="evidence" value="ECO:0007669"/>
    <property type="project" value="TreeGrafter"/>
</dbReference>
<proteinExistence type="inferred from homology"/>
<dbReference type="PIRSF" id="PIRSF002070">
    <property type="entry name" value="SSB"/>
    <property type="match status" value="1"/>
</dbReference>
<evidence type="ECO:0000313" key="3">
    <source>
        <dbReference type="EMBL" id="KKK86384.1"/>
    </source>
</evidence>
<evidence type="ECO:0000256" key="2">
    <source>
        <dbReference type="SAM" id="MobiDB-lite"/>
    </source>
</evidence>
<organism evidence="3">
    <name type="scientific">marine sediment metagenome</name>
    <dbReference type="NCBI Taxonomy" id="412755"/>
    <lineage>
        <taxon>unclassified sequences</taxon>
        <taxon>metagenomes</taxon>
        <taxon>ecological metagenomes</taxon>
    </lineage>
</organism>
<dbReference type="Pfam" id="PF00436">
    <property type="entry name" value="SSB"/>
    <property type="match status" value="1"/>
</dbReference>
<dbReference type="EMBL" id="LAZR01050870">
    <property type="protein sequence ID" value="KKK86384.1"/>
    <property type="molecule type" value="Genomic_DNA"/>
</dbReference>
<name>A0A0F9B6W1_9ZZZZ</name>
<feature type="region of interest" description="Disordered" evidence="2">
    <location>
        <begin position="107"/>
        <end position="134"/>
    </location>
</feature>
<evidence type="ECO:0008006" key="4">
    <source>
        <dbReference type="Google" id="ProtNLM"/>
    </source>
</evidence>
<protein>
    <recommendedName>
        <fullName evidence="4">Single-stranded DNA-binding protein</fullName>
    </recommendedName>
</protein>
<comment type="caution">
    <text evidence="3">The sequence shown here is derived from an EMBL/GenBank/DDBJ whole genome shotgun (WGS) entry which is preliminary data.</text>
</comment>
<dbReference type="HAMAP" id="MF_00984">
    <property type="entry name" value="SSB"/>
    <property type="match status" value="1"/>
</dbReference>
<dbReference type="PROSITE" id="PS50935">
    <property type="entry name" value="SSB"/>
    <property type="match status" value="1"/>
</dbReference>
<dbReference type="PANTHER" id="PTHR10302:SF27">
    <property type="entry name" value="SINGLE-STRANDED DNA-BINDING PROTEIN"/>
    <property type="match status" value="1"/>
</dbReference>
<sequence>MSNFNKVILIGNLTREPQLSYLPSQTAVVEFGLAINRNWKSRDGEDKSETCFVDCRAFAKTAENINKYLEKGSSVLVEGRLTFDSWKAKDGTKSSKHRITVENIQFLKSKSPQSEQKKHTSSTQDQKPDDECPF</sequence>
<dbReference type="Gene3D" id="2.40.50.140">
    <property type="entry name" value="Nucleic acid-binding proteins"/>
    <property type="match status" value="1"/>
</dbReference>
<dbReference type="PANTHER" id="PTHR10302">
    <property type="entry name" value="SINGLE-STRANDED DNA-BINDING PROTEIN"/>
    <property type="match status" value="1"/>
</dbReference>
<dbReference type="InterPro" id="IPR000424">
    <property type="entry name" value="Primosome_PriB/ssb"/>
</dbReference>
<dbReference type="GO" id="GO:0003697">
    <property type="term" value="F:single-stranded DNA binding"/>
    <property type="evidence" value="ECO:0007669"/>
    <property type="project" value="InterPro"/>
</dbReference>
<dbReference type="InterPro" id="IPR012340">
    <property type="entry name" value="NA-bd_OB-fold"/>
</dbReference>